<feature type="domain" description="Pectinesterase catalytic" evidence="7">
    <location>
        <begin position="70"/>
        <end position="290"/>
    </location>
</feature>
<comment type="pathway">
    <text evidence="1 5">Glycan metabolism; pectin degradation; 2-dehydro-3-deoxy-D-gluconate from pectin: step 1/5.</text>
</comment>
<evidence type="ECO:0000256" key="3">
    <source>
        <dbReference type="ARBA" id="ARBA00023085"/>
    </source>
</evidence>
<evidence type="ECO:0000256" key="2">
    <source>
        <dbReference type="ARBA" id="ARBA00022801"/>
    </source>
</evidence>
<keyword evidence="6" id="KW-1133">Transmembrane helix</keyword>
<organism evidence="8 9">
    <name type="scientific">Aristolochia fimbriata</name>
    <name type="common">White veined hardy Dutchman's pipe vine</name>
    <dbReference type="NCBI Taxonomy" id="158543"/>
    <lineage>
        <taxon>Eukaryota</taxon>
        <taxon>Viridiplantae</taxon>
        <taxon>Streptophyta</taxon>
        <taxon>Embryophyta</taxon>
        <taxon>Tracheophyta</taxon>
        <taxon>Spermatophyta</taxon>
        <taxon>Magnoliopsida</taxon>
        <taxon>Magnoliidae</taxon>
        <taxon>Piperales</taxon>
        <taxon>Aristolochiaceae</taxon>
        <taxon>Aristolochia</taxon>
    </lineage>
</organism>
<dbReference type="GO" id="GO:0030599">
    <property type="term" value="F:pectinesterase activity"/>
    <property type="evidence" value="ECO:0007669"/>
    <property type="project" value="UniProtKB-UniRule"/>
</dbReference>
<feature type="active site" evidence="4">
    <location>
        <position position="139"/>
    </location>
</feature>
<dbReference type="PROSITE" id="PS00503">
    <property type="entry name" value="PECTINESTERASE_2"/>
    <property type="match status" value="1"/>
</dbReference>
<evidence type="ECO:0000256" key="5">
    <source>
        <dbReference type="RuleBase" id="RU000589"/>
    </source>
</evidence>
<protein>
    <recommendedName>
        <fullName evidence="5">Pectinesterase</fullName>
        <ecNumber evidence="5">3.1.1.11</ecNumber>
    </recommendedName>
</protein>
<keyword evidence="2 5" id="KW-0378">Hydrolase</keyword>
<gene>
    <name evidence="8" type="ORF">H6P81_015868</name>
</gene>
<evidence type="ECO:0000313" key="8">
    <source>
        <dbReference type="EMBL" id="KAG9444528.1"/>
    </source>
</evidence>
<dbReference type="Pfam" id="PF01095">
    <property type="entry name" value="Pectinesterase"/>
    <property type="match status" value="1"/>
</dbReference>
<evidence type="ECO:0000256" key="1">
    <source>
        <dbReference type="ARBA" id="ARBA00005184"/>
    </source>
</evidence>
<comment type="catalytic activity">
    <reaction evidence="5">
        <text>[(1-&gt;4)-alpha-D-galacturonosyl methyl ester](n) + n H2O = [(1-&gt;4)-alpha-D-galacturonosyl](n) + n methanol + n H(+)</text>
        <dbReference type="Rhea" id="RHEA:22380"/>
        <dbReference type="Rhea" id="RHEA-COMP:14570"/>
        <dbReference type="Rhea" id="RHEA-COMP:14573"/>
        <dbReference type="ChEBI" id="CHEBI:15377"/>
        <dbReference type="ChEBI" id="CHEBI:15378"/>
        <dbReference type="ChEBI" id="CHEBI:17790"/>
        <dbReference type="ChEBI" id="CHEBI:140522"/>
        <dbReference type="ChEBI" id="CHEBI:140523"/>
        <dbReference type="EC" id="3.1.1.11"/>
    </reaction>
</comment>
<dbReference type="Proteomes" id="UP000825729">
    <property type="component" value="Unassembled WGS sequence"/>
</dbReference>
<name>A0AAV7EBB7_ARIFI</name>
<reference evidence="8 9" key="1">
    <citation type="submission" date="2021-07" db="EMBL/GenBank/DDBJ databases">
        <title>The Aristolochia fimbriata genome: insights into angiosperm evolution, floral development and chemical biosynthesis.</title>
        <authorList>
            <person name="Jiao Y."/>
        </authorList>
    </citation>
    <scope>NUCLEOTIDE SEQUENCE [LARGE SCALE GENOMIC DNA]</scope>
    <source>
        <strain evidence="8">IBCAS-2021</strain>
        <tissue evidence="8">Leaf</tissue>
    </source>
</reference>
<keyword evidence="3 5" id="KW-0063">Aspartyl esterase</keyword>
<keyword evidence="6" id="KW-0812">Transmembrane</keyword>
<dbReference type="InterPro" id="IPR000070">
    <property type="entry name" value="Pectinesterase_cat"/>
</dbReference>
<accession>A0AAV7EBB7</accession>
<dbReference type="InterPro" id="IPR033131">
    <property type="entry name" value="Pectinesterase_Asp_AS"/>
</dbReference>
<evidence type="ECO:0000259" key="7">
    <source>
        <dbReference type="Pfam" id="PF01095"/>
    </source>
</evidence>
<dbReference type="PANTHER" id="PTHR31707">
    <property type="entry name" value="PECTINESTERASE"/>
    <property type="match status" value="1"/>
</dbReference>
<proteinExistence type="predicted"/>
<sequence>MPYRLNIWGLYHVEIPDQIHIGSRGFYIPIPHHRFRFTLIHAFVYFSLVIFIGYKIYTHKPSSFTVAQDGTDVRGDGFVAHNMTIRNSAYPREGAAVAFTSEANRTALHRCRLEAYQSTVYARYGLQFYRDCHVHGTVDIIFGRARALFQNCFVYAGKPILGHNITITAQGRSSAREQSAFSLQNCTIMANPALGVLEARKLRGFLGNPWRPFSTTVVMLSYLGTLILPEGWLQNKERSAIGTLRTVYYGEYGNRGPGANTSGRVKRPRYRPALTRATALNFTIARLIAGEEWLPSTGIRYTAGLM</sequence>
<feature type="transmembrane region" description="Helical" evidence="6">
    <location>
        <begin position="37"/>
        <end position="57"/>
    </location>
</feature>
<dbReference type="Gene3D" id="2.160.20.10">
    <property type="entry name" value="Single-stranded right-handed beta-helix, Pectin lyase-like"/>
    <property type="match status" value="1"/>
</dbReference>
<keyword evidence="6" id="KW-0472">Membrane</keyword>
<dbReference type="SUPFAM" id="SSF51126">
    <property type="entry name" value="Pectin lyase-like"/>
    <property type="match status" value="1"/>
</dbReference>
<dbReference type="InterPro" id="IPR011050">
    <property type="entry name" value="Pectin_lyase_fold/virulence"/>
</dbReference>
<evidence type="ECO:0000256" key="6">
    <source>
        <dbReference type="SAM" id="Phobius"/>
    </source>
</evidence>
<dbReference type="AlphaFoldDB" id="A0AAV7EBB7"/>
<dbReference type="InterPro" id="IPR012334">
    <property type="entry name" value="Pectin_lyas_fold"/>
</dbReference>
<comment type="caution">
    <text evidence="8">The sequence shown here is derived from an EMBL/GenBank/DDBJ whole genome shotgun (WGS) entry which is preliminary data.</text>
</comment>
<evidence type="ECO:0000256" key="4">
    <source>
        <dbReference type="PROSITE-ProRule" id="PRU10040"/>
    </source>
</evidence>
<keyword evidence="9" id="KW-1185">Reference proteome</keyword>
<evidence type="ECO:0000313" key="9">
    <source>
        <dbReference type="Proteomes" id="UP000825729"/>
    </source>
</evidence>
<dbReference type="EC" id="3.1.1.11" evidence="5"/>
<dbReference type="GO" id="GO:0045490">
    <property type="term" value="P:pectin catabolic process"/>
    <property type="evidence" value="ECO:0007669"/>
    <property type="project" value="UniProtKB-UniRule"/>
</dbReference>
<dbReference type="EMBL" id="JAINDJ010000006">
    <property type="protein sequence ID" value="KAG9444528.1"/>
    <property type="molecule type" value="Genomic_DNA"/>
</dbReference>
<dbReference type="GO" id="GO:0042545">
    <property type="term" value="P:cell wall modification"/>
    <property type="evidence" value="ECO:0007669"/>
    <property type="project" value="UniProtKB-UniRule"/>
</dbReference>